<keyword evidence="6" id="KW-0325">Glycoprotein</keyword>
<dbReference type="GO" id="GO:0000272">
    <property type="term" value="P:polysaccharide catabolic process"/>
    <property type="evidence" value="ECO:0007669"/>
    <property type="project" value="UniProtKB-KW"/>
</dbReference>
<comment type="pathway">
    <text evidence="2 10">Glycan metabolism; cellulose degradation.</text>
</comment>
<dbReference type="AlphaFoldDB" id="A0AA39D3F0"/>
<dbReference type="InterPro" id="IPR050288">
    <property type="entry name" value="Cellulose_deg_GH3"/>
</dbReference>
<dbReference type="Gene3D" id="3.20.20.300">
    <property type="entry name" value="Glycoside hydrolase, family 3, N-terminal domain"/>
    <property type="match status" value="1"/>
</dbReference>
<evidence type="ECO:0000256" key="5">
    <source>
        <dbReference type="ARBA" id="ARBA00022801"/>
    </source>
</evidence>
<evidence type="ECO:0000259" key="12">
    <source>
        <dbReference type="SMART" id="SM01217"/>
    </source>
</evidence>
<dbReference type="SUPFAM" id="SSF51445">
    <property type="entry name" value="(Trans)glycosidases"/>
    <property type="match status" value="1"/>
</dbReference>
<evidence type="ECO:0000256" key="8">
    <source>
        <dbReference type="ARBA" id="ARBA00023295"/>
    </source>
</evidence>
<dbReference type="Pfam" id="PF00933">
    <property type="entry name" value="Glyco_hydro_3"/>
    <property type="match status" value="1"/>
</dbReference>
<comment type="catalytic activity">
    <reaction evidence="1 10">
        <text>Hydrolysis of terminal, non-reducing beta-D-glucosyl residues with release of beta-D-glucose.</text>
        <dbReference type="EC" id="3.2.1.21"/>
    </reaction>
</comment>
<evidence type="ECO:0000256" key="3">
    <source>
        <dbReference type="ARBA" id="ARBA00005336"/>
    </source>
</evidence>
<keyword evidence="9 10" id="KW-0624">Polysaccharide degradation</keyword>
<dbReference type="PANTHER" id="PTHR42715:SF10">
    <property type="entry name" value="BETA-GLUCOSIDASE"/>
    <property type="match status" value="1"/>
</dbReference>
<dbReference type="GO" id="GO:0008422">
    <property type="term" value="F:beta-glucosidase activity"/>
    <property type="evidence" value="ECO:0007669"/>
    <property type="project" value="UniProtKB-EC"/>
</dbReference>
<keyword evidence="5 10" id="KW-0378">Hydrolase</keyword>
<accession>A0AA39D3F0</accession>
<evidence type="ECO:0000256" key="4">
    <source>
        <dbReference type="ARBA" id="ARBA00012744"/>
    </source>
</evidence>
<evidence type="ECO:0000256" key="9">
    <source>
        <dbReference type="ARBA" id="ARBA00023326"/>
    </source>
</evidence>
<dbReference type="InterPro" id="IPR036962">
    <property type="entry name" value="Glyco_hydro_3_N_sf"/>
</dbReference>
<dbReference type="PRINTS" id="PR00133">
    <property type="entry name" value="GLHYDRLASE3"/>
</dbReference>
<dbReference type="Pfam" id="PF14310">
    <property type="entry name" value="Fn3-like"/>
    <property type="match status" value="1"/>
</dbReference>
<dbReference type="InterPro" id="IPR036881">
    <property type="entry name" value="Glyco_hydro_3_C_sf"/>
</dbReference>
<dbReference type="Gene3D" id="2.60.40.10">
    <property type="entry name" value="Immunoglobulins"/>
    <property type="match status" value="1"/>
</dbReference>
<dbReference type="Gene3D" id="3.40.50.1700">
    <property type="entry name" value="Glycoside hydrolase family 3 C-terminal domain"/>
    <property type="match status" value="1"/>
</dbReference>
<comment type="caution">
    <text evidence="13">The sequence shown here is derived from an EMBL/GenBank/DDBJ whole genome shotgun (WGS) entry which is preliminary data.</text>
</comment>
<name>A0AA39D3F0_9EURO</name>
<dbReference type="InterPro" id="IPR017853">
    <property type="entry name" value="GH"/>
</dbReference>
<evidence type="ECO:0000256" key="2">
    <source>
        <dbReference type="ARBA" id="ARBA00004987"/>
    </source>
</evidence>
<dbReference type="InterPro" id="IPR001764">
    <property type="entry name" value="Glyco_hydro_3_N"/>
</dbReference>
<dbReference type="PANTHER" id="PTHR42715">
    <property type="entry name" value="BETA-GLUCOSIDASE"/>
    <property type="match status" value="1"/>
</dbReference>
<dbReference type="PROSITE" id="PS00775">
    <property type="entry name" value="GLYCOSYL_HYDROL_F3"/>
    <property type="match status" value="1"/>
</dbReference>
<feature type="signal peptide" evidence="11">
    <location>
        <begin position="1"/>
        <end position="20"/>
    </location>
</feature>
<evidence type="ECO:0000256" key="6">
    <source>
        <dbReference type="ARBA" id="ARBA00023180"/>
    </source>
</evidence>
<evidence type="ECO:0000256" key="10">
    <source>
        <dbReference type="RuleBase" id="RU361161"/>
    </source>
</evidence>
<dbReference type="InterPro" id="IPR002772">
    <property type="entry name" value="Glyco_hydro_3_C"/>
</dbReference>
<dbReference type="SMART" id="SM01217">
    <property type="entry name" value="Fn3_like"/>
    <property type="match status" value="1"/>
</dbReference>
<protein>
    <recommendedName>
        <fullName evidence="4 10">beta-glucosidase</fullName>
        <ecNumber evidence="4 10">3.2.1.21</ecNumber>
    </recommendedName>
</protein>
<dbReference type="Proteomes" id="UP001172681">
    <property type="component" value="Unassembled WGS sequence"/>
</dbReference>
<evidence type="ECO:0000256" key="7">
    <source>
        <dbReference type="ARBA" id="ARBA00023277"/>
    </source>
</evidence>
<keyword evidence="14" id="KW-1185">Reference proteome</keyword>
<dbReference type="SUPFAM" id="SSF52279">
    <property type="entry name" value="Beta-D-glucan exohydrolase, C-terminal domain"/>
    <property type="match status" value="1"/>
</dbReference>
<evidence type="ECO:0000256" key="11">
    <source>
        <dbReference type="SAM" id="SignalP"/>
    </source>
</evidence>
<proteinExistence type="inferred from homology"/>
<keyword evidence="8 10" id="KW-0326">Glycosidase</keyword>
<evidence type="ECO:0000313" key="13">
    <source>
        <dbReference type="EMBL" id="KAJ9644821.1"/>
    </source>
</evidence>
<feature type="domain" description="Fibronectin type III-like" evidence="12">
    <location>
        <begin position="705"/>
        <end position="774"/>
    </location>
</feature>
<dbReference type="InterPro" id="IPR019800">
    <property type="entry name" value="Glyco_hydro_3_AS"/>
</dbReference>
<dbReference type="InterPro" id="IPR013783">
    <property type="entry name" value="Ig-like_fold"/>
</dbReference>
<keyword evidence="11" id="KW-0732">Signal</keyword>
<dbReference type="Pfam" id="PF01915">
    <property type="entry name" value="Glyco_hydro_3_C"/>
    <property type="match status" value="1"/>
</dbReference>
<evidence type="ECO:0000256" key="1">
    <source>
        <dbReference type="ARBA" id="ARBA00000448"/>
    </source>
</evidence>
<evidence type="ECO:0000313" key="14">
    <source>
        <dbReference type="Proteomes" id="UP001172681"/>
    </source>
</evidence>
<comment type="similarity">
    <text evidence="3 10">Belongs to the glycosyl hydrolase 3 family.</text>
</comment>
<dbReference type="EC" id="3.2.1.21" evidence="4 10"/>
<feature type="chain" id="PRO_5041341855" description="beta-glucosidase" evidence="11">
    <location>
        <begin position="21"/>
        <end position="786"/>
    </location>
</feature>
<reference evidence="13" key="1">
    <citation type="submission" date="2022-10" db="EMBL/GenBank/DDBJ databases">
        <title>Culturing micro-colonial fungi from biological soil crusts in the Mojave desert and describing Neophaeococcomyces mojavensis, and introducing the new genera and species Taxawa tesnikishii.</title>
        <authorList>
            <person name="Kurbessoian T."/>
            <person name="Stajich J.E."/>
        </authorList>
    </citation>
    <scope>NUCLEOTIDE SEQUENCE</scope>
    <source>
        <strain evidence="13">TK_35</strain>
    </source>
</reference>
<sequence length="786" mass="84580">MVGLLFSGLALFISTAASSAVLVRRDNNSTAWQDKSLPAAIRADSLLPQLSWEEKIAQMGGIRQLLGPNVTFNQTTWDNLYPLQHGILSYGSQLNQAQDVLPYANRVREQQLNDSQVPWITVTDSVNSIYVPGGTVFPATLSLSTTWDLDLYGEVVAAIREENMALGTHWVLSPELDVAKDPRYGEDVYLIGEFAAQYVRTMQERDENGYIKVGTTIKHFMYGQGVGGVNTASMDGGVNHLYNDLAIPYIRVIKENPTALMVSYSSVDRVPMSMNTKLIQGMLRSELGFQGLIMSDAMGILHLDTQSLVASSLEDAALRALRAGLQLELAPGQPACFPSLVNSSDDAEVIRLVDEAVRQNLIVKFETGTFDLPLPTLENLNQTLRAAEHLDVNRRASREAIVLLSNNDGFLPQSNLSKVALVGPFGDLLDPGSYAPSTSSNPLHGRTLKQSLEAALGSENVEYVAGVEIYSTTTGPNDTSGIQAAVAAAKRAGIAIASLGSLSVYSQDSNVGQRTDGEFYSHADLGFPGDQQALLDAVLDAGVPTVLVLNGGQAFILDNSTVTRTKAILHEFLAGEFTADSLVEILTGKVNPSGKMTITMPQANGAFPIYYDYLPSDHEGGSGSYPSGSGGCGQGDWTFPCLERNGAPMAFGYGLSYTTFDISSPQITKATNATNTTTSSGDGDGTGVITISCTVTNTGSVAGKEVVQAYYRQQSSSDIELPNKRLIRFEKVDLQPGQSRQVNFTVDKMELGYYNDAKYQVDSGNYTFWVGSSSKLVDLKNATISL</sequence>
<dbReference type="EMBL" id="JAPDRN010000005">
    <property type="protein sequence ID" value="KAJ9644821.1"/>
    <property type="molecule type" value="Genomic_DNA"/>
</dbReference>
<organism evidence="13 14">
    <name type="scientific">Knufia peltigerae</name>
    <dbReference type="NCBI Taxonomy" id="1002370"/>
    <lineage>
        <taxon>Eukaryota</taxon>
        <taxon>Fungi</taxon>
        <taxon>Dikarya</taxon>
        <taxon>Ascomycota</taxon>
        <taxon>Pezizomycotina</taxon>
        <taxon>Eurotiomycetes</taxon>
        <taxon>Chaetothyriomycetidae</taxon>
        <taxon>Chaetothyriales</taxon>
        <taxon>Trichomeriaceae</taxon>
        <taxon>Knufia</taxon>
    </lineage>
</organism>
<keyword evidence="7 10" id="KW-0119">Carbohydrate metabolism</keyword>
<gene>
    <name evidence="13" type="ORF">H2204_001283</name>
</gene>
<dbReference type="InterPro" id="IPR026891">
    <property type="entry name" value="Fn3-like"/>
</dbReference>